<feature type="domain" description="H15" evidence="2">
    <location>
        <begin position="1"/>
        <end position="80"/>
    </location>
</feature>
<feature type="compositionally biased region" description="Basic residues" evidence="1">
    <location>
        <begin position="9"/>
        <end position="19"/>
    </location>
</feature>
<dbReference type="Ensembl" id="ENSAPET00000011297.1">
    <property type="protein sequence ID" value="ENSAPEP00000010993.1"/>
    <property type="gene ID" value="ENSAPEG00000007887.1"/>
</dbReference>
<proteinExistence type="predicted"/>
<organism evidence="3 4">
    <name type="scientific">Amphiprion percula</name>
    <name type="common">Orange clownfish</name>
    <name type="synonym">Lutjanus percula</name>
    <dbReference type="NCBI Taxonomy" id="161767"/>
    <lineage>
        <taxon>Eukaryota</taxon>
        <taxon>Metazoa</taxon>
        <taxon>Chordata</taxon>
        <taxon>Craniata</taxon>
        <taxon>Vertebrata</taxon>
        <taxon>Euteleostomi</taxon>
        <taxon>Actinopterygii</taxon>
        <taxon>Neopterygii</taxon>
        <taxon>Teleostei</taxon>
        <taxon>Neoteleostei</taxon>
        <taxon>Acanthomorphata</taxon>
        <taxon>Ovalentaria</taxon>
        <taxon>Pomacentridae</taxon>
        <taxon>Amphiprion</taxon>
    </lineage>
</organism>
<dbReference type="AlphaFoldDB" id="A0A3P8SEE5"/>
<reference evidence="3" key="3">
    <citation type="submission" date="2025-09" db="UniProtKB">
        <authorList>
            <consortium name="Ensembl"/>
        </authorList>
    </citation>
    <scope>IDENTIFICATION</scope>
</reference>
<dbReference type="Pfam" id="PF00538">
    <property type="entry name" value="Linker_histone"/>
    <property type="match status" value="1"/>
</dbReference>
<reference evidence="3 4" key="1">
    <citation type="submission" date="2018-03" db="EMBL/GenBank/DDBJ databases">
        <title>Finding Nemo's genes: A chromosome-scale reference assembly of the genome of the orange clownfish Amphiprion percula.</title>
        <authorList>
            <person name="Lehmann R."/>
        </authorList>
    </citation>
    <scope>NUCLEOTIDE SEQUENCE</scope>
</reference>
<dbReference type="Proteomes" id="UP000265080">
    <property type="component" value="Chromosome 3"/>
</dbReference>
<accession>A0A3P8SEE5</accession>
<protein>
    <recommendedName>
        <fullName evidence="2">H15 domain-containing protein</fullName>
    </recommendedName>
</protein>
<dbReference type="Gene3D" id="1.10.10.10">
    <property type="entry name" value="Winged helix-like DNA-binding domain superfamily/Winged helix DNA-binding domain"/>
    <property type="match status" value="1"/>
</dbReference>
<feature type="region of interest" description="Disordered" evidence="1">
    <location>
        <begin position="75"/>
        <end position="125"/>
    </location>
</feature>
<dbReference type="InterPro" id="IPR005818">
    <property type="entry name" value="Histone_H1/H5_H15"/>
</dbReference>
<dbReference type="STRING" id="161767.ENSAPEP00000010993"/>
<dbReference type="GO" id="GO:0003677">
    <property type="term" value="F:DNA binding"/>
    <property type="evidence" value="ECO:0007669"/>
    <property type="project" value="InterPro"/>
</dbReference>
<evidence type="ECO:0000256" key="1">
    <source>
        <dbReference type="SAM" id="MobiDB-lite"/>
    </source>
</evidence>
<dbReference type="GO" id="GO:0006334">
    <property type="term" value="P:nucleosome assembly"/>
    <property type="evidence" value="ECO:0007669"/>
    <property type="project" value="InterPro"/>
</dbReference>
<sequence length="141" mass="14841">MVEVATAKAAKKKASKPRKVGPSINDNASAATLKKALAAGGHNVDKNKAHIKTGIKMMVTKGALVQISGSGASGSFKINKKQADSKAKKFTKKATAKAKKSNKATARKPTVTKKSPKKAKKPAAAKKKFFKELIKTLLKVS</sequence>
<reference evidence="3" key="2">
    <citation type="submission" date="2025-08" db="UniProtKB">
        <authorList>
            <consortium name="Ensembl"/>
        </authorList>
    </citation>
    <scope>IDENTIFICATION</scope>
</reference>
<dbReference type="SUPFAM" id="SSF46785">
    <property type="entry name" value="Winged helix' DNA-binding domain"/>
    <property type="match status" value="1"/>
</dbReference>
<feature type="compositionally biased region" description="Basic residues" evidence="1">
    <location>
        <begin position="88"/>
        <end position="125"/>
    </location>
</feature>
<feature type="region of interest" description="Disordered" evidence="1">
    <location>
        <begin position="1"/>
        <end position="27"/>
    </location>
</feature>
<dbReference type="GO" id="GO:0000786">
    <property type="term" value="C:nucleosome"/>
    <property type="evidence" value="ECO:0007669"/>
    <property type="project" value="InterPro"/>
</dbReference>
<keyword evidence="4" id="KW-1185">Reference proteome</keyword>
<evidence type="ECO:0000313" key="4">
    <source>
        <dbReference type="Proteomes" id="UP000265080"/>
    </source>
</evidence>
<evidence type="ECO:0000313" key="3">
    <source>
        <dbReference type="Ensembl" id="ENSAPEP00000010993.1"/>
    </source>
</evidence>
<dbReference type="InterPro" id="IPR036390">
    <property type="entry name" value="WH_DNA-bd_sf"/>
</dbReference>
<evidence type="ECO:0000259" key="2">
    <source>
        <dbReference type="PROSITE" id="PS51504"/>
    </source>
</evidence>
<dbReference type="InterPro" id="IPR036388">
    <property type="entry name" value="WH-like_DNA-bd_sf"/>
</dbReference>
<name>A0A3P8SEE5_AMPPE</name>
<dbReference type="GeneTree" id="ENSGT00960000187848"/>
<dbReference type="PROSITE" id="PS51504">
    <property type="entry name" value="H15"/>
    <property type="match status" value="1"/>
</dbReference>
<dbReference type="OMA" id="VQMRMRA"/>